<dbReference type="Proteomes" id="UP001465755">
    <property type="component" value="Unassembled WGS sequence"/>
</dbReference>
<feature type="compositionally biased region" description="Low complexity" evidence="1">
    <location>
        <begin position="195"/>
        <end position="212"/>
    </location>
</feature>
<dbReference type="EMBL" id="JALJOQ010000040">
    <property type="protein sequence ID" value="KAK9805877.1"/>
    <property type="molecule type" value="Genomic_DNA"/>
</dbReference>
<proteinExistence type="predicted"/>
<comment type="caution">
    <text evidence="2">The sequence shown here is derived from an EMBL/GenBank/DDBJ whole genome shotgun (WGS) entry which is preliminary data.</text>
</comment>
<reference evidence="2 3" key="1">
    <citation type="journal article" date="2024" name="Nat. Commun.">
        <title>Phylogenomics reveals the evolutionary origins of lichenization in chlorophyte algae.</title>
        <authorList>
            <person name="Puginier C."/>
            <person name="Libourel C."/>
            <person name="Otte J."/>
            <person name="Skaloud P."/>
            <person name="Haon M."/>
            <person name="Grisel S."/>
            <person name="Petersen M."/>
            <person name="Berrin J.G."/>
            <person name="Delaux P.M."/>
            <person name="Dal Grande F."/>
            <person name="Keller J."/>
        </authorList>
    </citation>
    <scope>NUCLEOTIDE SEQUENCE [LARGE SCALE GENOMIC DNA]</scope>
    <source>
        <strain evidence="2 3">SAG 2036</strain>
    </source>
</reference>
<accession>A0AAW1PAI0</accession>
<evidence type="ECO:0000256" key="1">
    <source>
        <dbReference type="SAM" id="MobiDB-lite"/>
    </source>
</evidence>
<keyword evidence="3" id="KW-1185">Reference proteome</keyword>
<organism evidence="2 3">
    <name type="scientific">Symbiochloris irregularis</name>
    <dbReference type="NCBI Taxonomy" id="706552"/>
    <lineage>
        <taxon>Eukaryota</taxon>
        <taxon>Viridiplantae</taxon>
        <taxon>Chlorophyta</taxon>
        <taxon>core chlorophytes</taxon>
        <taxon>Trebouxiophyceae</taxon>
        <taxon>Trebouxiales</taxon>
        <taxon>Trebouxiaceae</taxon>
        <taxon>Symbiochloris</taxon>
    </lineage>
</organism>
<name>A0AAW1PAI0_9CHLO</name>
<dbReference type="AlphaFoldDB" id="A0AAW1PAI0"/>
<feature type="region of interest" description="Disordered" evidence="1">
    <location>
        <begin position="133"/>
        <end position="212"/>
    </location>
</feature>
<evidence type="ECO:0000313" key="2">
    <source>
        <dbReference type="EMBL" id="KAK9805877.1"/>
    </source>
</evidence>
<gene>
    <name evidence="2" type="ORF">WJX73_000138</name>
</gene>
<feature type="compositionally biased region" description="Low complexity" evidence="1">
    <location>
        <begin position="164"/>
        <end position="182"/>
    </location>
</feature>
<feature type="region of interest" description="Disordered" evidence="1">
    <location>
        <begin position="1"/>
        <end position="25"/>
    </location>
</feature>
<evidence type="ECO:0000313" key="3">
    <source>
        <dbReference type="Proteomes" id="UP001465755"/>
    </source>
</evidence>
<feature type="compositionally biased region" description="Pro residues" evidence="1">
    <location>
        <begin position="11"/>
        <end position="20"/>
    </location>
</feature>
<sequence>MAGINRLGKAPPRPGSLRPPDPNKYRTMDMYSEGGENDADYMRMVQDIEDTQQNHVGWLFGRGAFDKGDLLYLRDEEEKKRFIEKDQRENERTQFLAMRARENAEREASLLDLPKAREKAPRVKQVAALIRVQPAKASAAQPAEPRDNADNDSQGPAAKRQRSEAAGVPASPAAPAQSEAAADVSLEELLGGYQSGSDTPDSPSAADKSSSP</sequence>
<protein>
    <submittedName>
        <fullName evidence="2">Uncharacterized protein</fullName>
    </submittedName>
</protein>